<dbReference type="RefSeq" id="WP_146597072.1">
    <property type="nucleotide sequence ID" value="NZ_SJPT01000011.1"/>
</dbReference>
<dbReference type="OrthoDB" id="273334at2"/>
<evidence type="ECO:0000313" key="2">
    <source>
        <dbReference type="EMBL" id="TWU17503.1"/>
    </source>
</evidence>
<proteinExistence type="predicted"/>
<dbReference type="Proteomes" id="UP000316304">
    <property type="component" value="Unassembled WGS sequence"/>
</dbReference>
<organism evidence="2 3">
    <name type="scientific">Novipirellula galeiformis</name>
    <dbReference type="NCBI Taxonomy" id="2528004"/>
    <lineage>
        <taxon>Bacteria</taxon>
        <taxon>Pseudomonadati</taxon>
        <taxon>Planctomycetota</taxon>
        <taxon>Planctomycetia</taxon>
        <taxon>Pirellulales</taxon>
        <taxon>Pirellulaceae</taxon>
        <taxon>Novipirellula</taxon>
    </lineage>
</organism>
<sequence length="269" mass="29543" precursor="true">MTYSLRTLSLIGLLVAASTASAHDVWLNTNTAIVRTGENVYVDLRLGNHGNHHRDFKLAGRVTLDWVSLDHITPDGNKMDIKGKMFATASAEKEGYWTTPLAVSKPGVHCVAQSLDRVMNHGKSIRSIRTAKTYFLVSDSLDSATVDRDVHEKPVGLPLELVLQTCPFSETVAGSPITVQVLHQGKPLADVVVAFIPEGVELSGDLDPEYEFRSDSDGRVSFVPKTGNRHLIVAHYTAMDERSDDYEFTSYASTITIDVPNSHRIANPK</sequence>
<dbReference type="EMBL" id="SJPT01000011">
    <property type="protein sequence ID" value="TWU17503.1"/>
    <property type="molecule type" value="Genomic_DNA"/>
</dbReference>
<keyword evidence="2" id="KW-0472">Membrane</keyword>
<keyword evidence="2" id="KW-0812">Transmembrane</keyword>
<feature type="chain" id="PRO_5023105332" evidence="1">
    <location>
        <begin position="23"/>
        <end position="269"/>
    </location>
</feature>
<dbReference type="AlphaFoldDB" id="A0A5C6BYZ1"/>
<reference evidence="2 3" key="1">
    <citation type="submission" date="2019-02" db="EMBL/GenBank/DDBJ databases">
        <title>Deep-cultivation of Planctomycetes and their phenomic and genomic characterization uncovers novel biology.</title>
        <authorList>
            <person name="Wiegand S."/>
            <person name="Jogler M."/>
            <person name="Boedeker C."/>
            <person name="Pinto D."/>
            <person name="Vollmers J."/>
            <person name="Rivas-Marin E."/>
            <person name="Kohn T."/>
            <person name="Peeters S.H."/>
            <person name="Heuer A."/>
            <person name="Rast P."/>
            <person name="Oberbeckmann S."/>
            <person name="Bunk B."/>
            <person name="Jeske O."/>
            <person name="Meyerdierks A."/>
            <person name="Storesund J.E."/>
            <person name="Kallscheuer N."/>
            <person name="Luecker S."/>
            <person name="Lage O.M."/>
            <person name="Pohl T."/>
            <person name="Merkel B.J."/>
            <person name="Hornburger P."/>
            <person name="Mueller R.-W."/>
            <person name="Bruemmer F."/>
            <person name="Labrenz M."/>
            <person name="Spormann A.M."/>
            <person name="Op Den Camp H."/>
            <person name="Overmann J."/>
            <person name="Amann R."/>
            <person name="Jetten M.S.M."/>
            <person name="Mascher T."/>
            <person name="Medema M.H."/>
            <person name="Devos D.P."/>
            <person name="Kaster A.-K."/>
            <person name="Ovreas L."/>
            <person name="Rohde M."/>
            <person name="Galperin M.Y."/>
            <person name="Jogler C."/>
        </authorList>
    </citation>
    <scope>NUCLEOTIDE SEQUENCE [LARGE SCALE GENOMIC DNA]</scope>
    <source>
        <strain evidence="2 3">Pla52o</strain>
    </source>
</reference>
<gene>
    <name evidence="2" type="ORF">Pla52o_50590</name>
</gene>
<comment type="caution">
    <text evidence="2">The sequence shown here is derived from an EMBL/GenBank/DDBJ whole genome shotgun (WGS) entry which is preliminary data.</text>
</comment>
<feature type="signal peptide" evidence="1">
    <location>
        <begin position="1"/>
        <end position="22"/>
    </location>
</feature>
<protein>
    <submittedName>
        <fullName evidence="2">Nickel uptake substrate-specific transmembrane region</fullName>
    </submittedName>
</protein>
<name>A0A5C6BYZ1_9BACT</name>
<dbReference type="InterPro" id="IPR019613">
    <property type="entry name" value="DUF4198"/>
</dbReference>
<keyword evidence="3" id="KW-1185">Reference proteome</keyword>
<accession>A0A5C6BYZ1</accession>
<keyword evidence="1" id="KW-0732">Signal</keyword>
<evidence type="ECO:0000313" key="3">
    <source>
        <dbReference type="Proteomes" id="UP000316304"/>
    </source>
</evidence>
<dbReference type="Pfam" id="PF10670">
    <property type="entry name" value="DUF4198"/>
    <property type="match status" value="1"/>
</dbReference>
<evidence type="ECO:0000256" key="1">
    <source>
        <dbReference type="SAM" id="SignalP"/>
    </source>
</evidence>